<sequence>MGDAMSTRHVAFPALLACALALLPAPAPAAAEATRFDYRLAPQEIAPGVHVFTGLREDFSPANGGNIVNTGFIVGSTGVIVIDTGPSRRYGEQMLAAIRRVTPLPVVLTINTHHHPDHFLGNQAFPAATLAALPETQRGIQKDGEAFNENLYRMAGDWMEGTERVAPTQPLAAGRRTVGGRDIEIVALDGHTPADFVLIDHASGTVFAGDLLFHDRAATTPHADLAHWLAALERLATLPARQWVPGHGDVTRDAAAIAQTRDYLEWIAATMREGAESGLDMTEMLARPIPARFRGLAEVEREYRRSVVHLFPAAEQAVLEKAHAR</sequence>
<feature type="chain" id="PRO_5046993857" evidence="2">
    <location>
        <begin position="30"/>
        <end position="325"/>
    </location>
</feature>
<evidence type="ECO:0000256" key="2">
    <source>
        <dbReference type="SAM" id="SignalP"/>
    </source>
</evidence>
<dbReference type="PANTHER" id="PTHR42951:SF4">
    <property type="entry name" value="ACYL-COENZYME A THIOESTERASE MBLAC2"/>
    <property type="match status" value="1"/>
</dbReference>
<proteinExistence type="inferred from homology"/>
<evidence type="ECO:0000256" key="1">
    <source>
        <dbReference type="ARBA" id="ARBA00005250"/>
    </source>
</evidence>
<comment type="caution">
    <text evidence="4">The sequence shown here is derived from an EMBL/GenBank/DDBJ whole genome shotgun (WGS) entry which is preliminary data.</text>
</comment>
<dbReference type="NCBIfam" id="TIGR04558">
    <property type="entry name" value="SoxH_rel_PQQ_1"/>
    <property type="match status" value="1"/>
</dbReference>
<dbReference type="EMBL" id="WTVN01000039">
    <property type="protein sequence ID" value="NMG45835.1"/>
    <property type="molecule type" value="Genomic_DNA"/>
</dbReference>
<comment type="similarity">
    <text evidence="1">Belongs to the metallo-beta-lactamase superfamily. Class-B beta-lactamase family.</text>
</comment>
<reference evidence="4 5" key="1">
    <citation type="submission" date="2019-12" db="EMBL/GenBank/DDBJ databases">
        <title>Comparative genomics gives insights into the taxonomy of the Azoarcus-Aromatoleum group and reveals separate origins of nif in the plant-associated Azoarcus and non-plant-associated Aromatoleum sub-groups.</title>
        <authorList>
            <person name="Lafos M."/>
            <person name="Maluk M."/>
            <person name="Batista M."/>
            <person name="Junghare M."/>
            <person name="Carmona M."/>
            <person name="Faoro H."/>
            <person name="Cruz L.M."/>
            <person name="Battistoni F."/>
            <person name="De Souza E."/>
            <person name="Pedrosa F."/>
            <person name="Chen W.-M."/>
            <person name="Poole P.S."/>
            <person name="Dixon R.A."/>
            <person name="James E.K."/>
        </authorList>
    </citation>
    <scope>NUCLEOTIDE SEQUENCE [LARGE SCALE GENOMIC DNA]</scope>
    <source>
        <strain evidence="4 5">Td21</strain>
    </source>
</reference>
<dbReference type="SMART" id="SM00849">
    <property type="entry name" value="Lactamase_B"/>
    <property type="match status" value="1"/>
</dbReference>
<dbReference type="Gene3D" id="3.60.15.10">
    <property type="entry name" value="Ribonuclease Z/Hydroxyacylglutathione hydrolase-like"/>
    <property type="match status" value="1"/>
</dbReference>
<protein>
    <submittedName>
        <fullName evidence="4">Quinoprotein relay system zinc metallohydrolase 1</fullName>
    </submittedName>
</protein>
<feature type="domain" description="Metallo-beta-lactamase" evidence="3">
    <location>
        <begin position="67"/>
        <end position="247"/>
    </location>
</feature>
<dbReference type="SUPFAM" id="SSF56281">
    <property type="entry name" value="Metallo-hydrolase/oxidoreductase"/>
    <property type="match status" value="1"/>
</dbReference>
<gene>
    <name evidence="4" type="ORF">GPA22_19135</name>
</gene>
<evidence type="ECO:0000313" key="5">
    <source>
        <dbReference type="Proteomes" id="UP000623795"/>
    </source>
</evidence>
<dbReference type="InterPro" id="IPR050855">
    <property type="entry name" value="NDM-1-like"/>
</dbReference>
<name>A0ABX1Q349_9RHOO</name>
<evidence type="ECO:0000313" key="4">
    <source>
        <dbReference type="EMBL" id="NMG45835.1"/>
    </source>
</evidence>
<dbReference type="Pfam" id="PF00753">
    <property type="entry name" value="Lactamase_B"/>
    <property type="match status" value="1"/>
</dbReference>
<dbReference type="Proteomes" id="UP000623795">
    <property type="component" value="Unassembled WGS sequence"/>
</dbReference>
<dbReference type="InterPro" id="IPR001279">
    <property type="entry name" value="Metallo-B-lactamas"/>
</dbReference>
<organism evidence="4 5">
    <name type="scientific">Aromatoleum toluvorans</name>
    <dbReference type="NCBI Taxonomy" id="92002"/>
    <lineage>
        <taxon>Bacteria</taxon>
        <taxon>Pseudomonadati</taxon>
        <taxon>Pseudomonadota</taxon>
        <taxon>Betaproteobacteria</taxon>
        <taxon>Rhodocyclales</taxon>
        <taxon>Rhodocyclaceae</taxon>
        <taxon>Aromatoleum</taxon>
    </lineage>
</organism>
<accession>A0ABX1Q349</accession>
<dbReference type="InterPro" id="IPR030811">
    <property type="entry name" value="SoxH-rel_PQQ_1"/>
</dbReference>
<evidence type="ECO:0000259" key="3">
    <source>
        <dbReference type="SMART" id="SM00849"/>
    </source>
</evidence>
<dbReference type="CDD" id="cd16282">
    <property type="entry name" value="metallo-hydrolase-like_MBL-fold"/>
    <property type="match status" value="1"/>
</dbReference>
<keyword evidence="5" id="KW-1185">Reference proteome</keyword>
<dbReference type="PANTHER" id="PTHR42951">
    <property type="entry name" value="METALLO-BETA-LACTAMASE DOMAIN-CONTAINING"/>
    <property type="match status" value="1"/>
</dbReference>
<dbReference type="InterPro" id="IPR036866">
    <property type="entry name" value="RibonucZ/Hydroxyglut_hydro"/>
</dbReference>
<feature type="signal peptide" evidence="2">
    <location>
        <begin position="1"/>
        <end position="29"/>
    </location>
</feature>
<keyword evidence="2" id="KW-0732">Signal</keyword>